<dbReference type="EC" id="5.4.2.10" evidence="10"/>
<evidence type="ECO:0000259" key="7">
    <source>
        <dbReference type="Pfam" id="PF02878"/>
    </source>
</evidence>
<name>A0A3G1A5L1_9CREN</name>
<proteinExistence type="inferred from homology"/>
<dbReference type="KEGG" id="tcb:TCARB_0197"/>
<evidence type="ECO:0000313" key="10">
    <source>
        <dbReference type="EMBL" id="AJB41273.1"/>
    </source>
</evidence>
<feature type="domain" description="Alpha-D-phosphohexomutase alpha/beta/alpha" evidence="7">
    <location>
        <begin position="15"/>
        <end position="133"/>
    </location>
</feature>
<evidence type="ECO:0000259" key="9">
    <source>
        <dbReference type="Pfam" id="PF02880"/>
    </source>
</evidence>
<dbReference type="GO" id="GO:0005975">
    <property type="term" value="P:carbohydrate metabolic process"/>
    <property type="evidence" value="ECO:0007669"/>
    <property type="project" value="InterPro"/>
</dbReference>
<dbReference type="Proteomes" id="UP000266720">
    <property type="component" value="Chromosome"/>
</dbReference>
<evidence type="ECO:0000256" key="6">
    <source>
        <dbReference type="ARBA" id="ARBA00023235"/>
    </source>
</evidence>
<dbReference type="InterPro" id="IPR016055">
    <property type="entry name" value="A-D-PHexomutase_a/b/a-I/II/III"/>
</dbReference>
<comment type="similarity">
    <text evidence="2">Belongs to the phosphohexose mutase family.</text>
</comment>
<dbReference type="SUPFAM" id="SSF53738">
    <property type="entry name" value="Phosphoglucomutase, first 3 domains"/>
    <property type="match status" value="3"/>
</dbReference>
<dbReference type="GO" id="GO:0008966">
    <property type="term" value="F:phosphoglucosamine mutase activity"/>
    <property type="evidence" value="ECO:0007669"/>
    <property type="project" value="UniProtKB-EC"/>
</dbReference>
<dbReference type="Pfam" id="PF02879">
    <property type="entry name" value="PGM_PMM_II"/>
    <property type="match status" value="1"/>
</dbReference>
<dbReference type="GeneID" id="25405657"/>
<dbReference type="STRING" id="697581.TCARB_0197"/>
<evidence type="ECO:0000256" key="1">
    <source>
        <dbReference type="ARBA" id="ARBA00001946"/>
    </source>
</evidence>
<dbReference type="RefSeq" id="WP_052886428.1">
    <property type="nucleotide sequence ID" value="NZ_CP007493.1"/>
</dbReference>
<feature type="domain" description="Alpha-D-phosphohexomutase alpha/beta/alpha" evidence="8">
    <location>
        <begin position="156"/>
        <end position="256"/>
    </location>
</feature>
<evidence type="ECO:0000313" key="11">
    <source>
        <dbReference type="Proteomes" id="UP000266720"/>
    </source>
</evidence>
<evidence type="ECO:0000256" key="4">
    <source>
        <dbReference type="ARBA" id="ARBA00022723"/>
    </source>
</evidence>
<keyword evidence="3" id="KW-0597">Phosphoprotein</keyword>
<keyword evidence="4" id="KW-0479">Metal-binding</keyword>
<dbReference type="PANTHER" id="PTHR43771">
    <property type="entry name" value="PHOSPHOMANNOMUTASE"/>
    <property type="match status" value="1"/>
</dbReference>
<gene>
    <name evidence="10" type="ORF">TCARB_0197</name>
</gene>
<dbReference type="Pfam" id="PF02878">
    <property type="entry name" value="PGM_PMM_I"/>
    <property type="match status" value="1"/>
</dbReference>
<dbReference type="Gene3D" id="3.40.120.10">
    <property type="entry name" value="Alpha-D-Glucose-1,6-Bisphosphate, subunit A, domain 3"/>
    <property type="match status" value="3"/>
</dbReference>
<dbReference type="EC" id="5.4.2.8" evidence="10"/>
<feature type="domain" description="Alpha-D-phosphohexomutase alpha/beta/alpha" evidence="9">
    <location>
        <begin position="260"/>
        <end position="364"/>
    </location>
</feature>
<evidence type="ECO:0000256" key="3">
    <source>
        <dbReference type="ARBA" id="ARBA00022553"/>
    </source>
</evidence>
<comment type="cofactor">
    <cofactor evidence="1">
        <name>Mg(2+)</name>
        <dbReference type="ChEBI" id="CHEBI:18420"/>
    </cofactor>
</comment>
<keyword evidence="6 10" id="KW-0413">Isomerase</keyword>
<dbReference type="Pfam" id="PF02880">
    <property type="entry name" value="PGM_PMM_III"/>
    <property type="match status" value="1"/>
</dbReference>
<dbReference type="InterPro" id="IPR005845">
    <property type="entry name" value="A-D-PHexomutase_a/b/a-II"/>
</dbReference>
<accession>A0A3G1A5L1</accession>
<dbReference type="EMBL" id="CP007493">
    <property type="protein sequence ID" value="AJB41273.1"/>
    <property type="molecule type" value="Genomic_DNA"/>
</dbReference>
<sequence length="452" mass="49303">MRTGPFPIYNNRIYGIANSQLTPENMAELGAVLGTILGEGALVVAARDLYPPSRMLKRAFTSGLMSTGNSVIDFHSATLPELAFAVKRFGAKAGVHFSVAPHMDSAIQVKIIDAGGVELSYEKLSDLIEMYETKHIVRSIPNRIGWVSYAEYIHDIYVSSASSFVDSSPIVAKEPLVVTDLNHGPASDVLPSFLGSIGARLVAIKAGRPPSALKPRQLPPVRDILMLQDIVNASQPAFGAALSTDASQVFIIDDKGRYVDPDKLVAAIALMLPEGSRLVVTDSTNRLVDLAAEKNRLYLLRIKGQASDVSRGIRKVKASLAATDSGEFIFSQFSLSPDGMLFIGKLLEILSTEEVKLSSILDTLPEIQEYRLDIDVDESQGRKIIDHVASLYTEIVVTPLSIKYRSNGVWVKLEYDPQKSRLTVCGDATNKAAIEIVKKEYEKINQLIQSLS</sequence>
<dbReference type="InterPro" id="IPR005846">
    <property type="entry name" value="A-D-PHexomutase_a/b/a-III"/>
</dbReference>
<reference evidence="11" key="1">
    <citation type="book" date="2010" name="EXTREMOPHILES" publisher="0:0-0">
        <title>Complete genome sequences of ten hyperthermophilic archaea reveal their metabolic capabilities and possible ecological roles.</title>
        <editorList>
            <person name="?"/>
        </editorList>
        <authorList>
            <person name="Ravin N.V."/>
            <person name="Mardanov A.V."/>
            <person name="Bonch-Osmolovskaya E.A."/>
            <person name="Skryabin K.G."/>
        </authorList>
    </citation>
    <scope>NUCLEOTIDE SEQUENCE [LARGE SCALE GENOMIC DNA]</scope>
    <source>
        <strain evidence="11">1505</strain>
    </source>
</reference>
<dbReference type="InterPro" id="IPR005844">
    <property type="entry name" value="A-D-PHexomutase_a/b/a-I"/>
</dbReference>
<evidence type="ECO:0000259" key="8">
    <source>
        <dbReference type="Pfam" id="PF02879"/>
    </source>
</evidence>
<evidence type="ECO:0000256" key="5">
    <source>
        <dbReference type="ARBA" id="ARBA00022842"/>
    </source>
</evidence>
<dbReference type="AlphaFoldDB" id="A0A3G1A5L1"/>
<organism evidence="10 11">
    <name type="scientific">Thermofilum adornatum 1505</name>
    <dbReference type="NCBI Taxonomy" id="697581"/>
    <lineage>
        <taxon>Archaea</taxon>
        <taxon>Thermoproteota</taxon>
        <taxon>Thermoprotei</taxon>
        <taxon>Thermofilales</taxon>
        <taxon>Thermofilaceae</taxon>
        <taxon>Thermofilum</taxon>
    </lineage>
</organism>
<evidence type="ECO:0000256" key="2">
    <source>
        <dbReference type="ARBA" id="ARBA00010231"/>
    </source>
</evidence>
<dbReference type="GO" id="GO:0046872">
    <property type="term" value="F:metal ion binding"/>
    <property type="evidence" value="ECO:0007669"/>
    <property type="project" value="UniProtKB-KW"/>
</dbReference>
<dbReference type="PANTHER" id="PTHR43771:SF1">
    <property type="entry name" value="PHOSPHOMANNOMUTASE"/>
    <property type="match status" value="1"/>
</dbReference>
<keyword evidence="5" id="KW-0460">Magnesium</keyword>
<protein>
    <submittedName>
        <fullName evidence="10">Phosphoglucomutase/ phosphomannomutase</fullName>
        <ecNumber evidence="10">5.4.2.10</ecNumber>
        <ecNumber evidence="10">5.4.2.8</ecNumber>
    </submittedName>
</protein>
<dbReference type="GO" id="GO:0004615">
    <property type="term" value="F:phosphomannomutase activity"/>
    <property type="evidence" value="ECO:0007669"/>
    <property type="project" value="UniProtKB-EC"/>
</dbReference>